<name>B6G8G0_9ACTN</name>
<feature type="compositionally biased region" description="Polar residues" evidence="2">
    <location>
        <begin position="310"/>
        <end position="323"/>
    </location>
</feature>
<evidence type="ECO:0000256" key="2">
    <source>
        <dbReference type="SAM" id="MobiDB-lite"/>
    </source>
</evidence>
<dbReference type="InterPro" id="IPR001638">
    <property type="entry name" value="Solute-binding_3/MltF_N"/>
</dbReference>
<feature type="region of interest" description="Disordered" evidence="2">
    <location>
        <begin position="293"/>
        <end position="332"/>
    </location>
</feature>
<keyword evidence="1" id="KW-0732">Signal</keyword>
<proteinExistence type="predicted"/>
<keyword evidence="5" id="KW-1185">Reference proteome</keyword>
<comment type="caution">
    <text evidence="4">The sequence shown here is derived from an EMBL/GenBank/DDBJ whole genome shotgun (WGS) entry which is preliminary data.</text>
</comment>
<dbReference type="PROSITE" id="PS51257">
    <property type="entry name" value="PROKAR_LIPOPROTEIN"/>
    <property type="match status" value="1"/>
</dbReference>
<evidence type="ECO:0000259" key="3">
    <source>
        <dbReference type="SMART" id="SM00062"/>
    </source>
</evidence>
<dbReference type="eggNOG" id="COG0834">
    <property type="taxonomic scope" value="Bacteria"/>
</dbReference>
<dbReference type="AlphaFoldDB" id="B6G8G0"/>
<dbReference type="EMBL" id="ABXJ01000018">
    <property type="protein sequence ID" value="EEA91424.1"/>
    <property type="molecule type" value="Genomic_DNA"/>
</dbReference>
<evidence type="ECO:0000313" key="5">
    <source>
        <dbReference type="Proteomes" id="UP000003560"/>
    </source>
</evidence>
<evidence type="ECO:0000313" key="4">
    <source>
        <dbReference type="EMBL" id="EEA91424.1"/>
    </source>
</evidence>
<sequence>MRAMNGTGKSGRATALAVGACTCMLTLGLSGCVFTTPSRAEVEPEPIEAVLTSDDLVNDGVLTVAMDTTDAPQAMTDADGAPSGYYADVARALAERLGLDLKVVSSANASSAIEDGEADIYLGTKIADDDEGLAVTEAIVGDASSVFAHNEDGSREAPALDADSLAGSVIAVQSDSASQDALDRGGVDATLKACSNVNECFEALSSGAADYVACDATAGAYLARAYPGTVFVATVGSLSTYGIAMPDVDSDLTRAVEDAMDGLQGDGTLEAIYRSWYGSLPFDLAGSRLSGLTATSDDETAGQDGEDQGETGSSSLQGDSDLTFSGDINAID</sequence>
<dbReference type="RefSeq" id="WP_006720001.1">
    <property type="nucleotide sequence ID" value="NZ_CP085935.1"/>
</dbReference>
<dbReference type="SUPFAM" id="SSF53850">
    <property type="entry name" value="Periplasmic binding protein-like II"/>
    <property type="match status" value="1"/>
</dbReference>
<dbReference type="PANTHER" id="PTHR35936">
    <property type="entry name" value="MEMBRANE-BOUND LYTIC MUREIN TRANSGLYCOSYLASE F"/>
    <property type="match status" value="1"/>
</dbReference>
<reference evidence="4 5" key="1">
    <citation type="submission" date="2008-10" db="EMBL/GenBank/DDBJ databases">
        <title>Draft genome sequence of Collinsella stercoris (DSM 13279).</title>
        <authorList>
            <person name="Sudarsanam P."/>
            <person name="Ley R."/>
            <person name="Guruge J."/>
            <person name="Turnbaugh P.J."/>
            <person name="Mahowald M."/>
            <person name="Liep D."/>
            <person name="Gordon J."/>
        </authorList>
    </citation>
    <scope>NUCLEOTIDE SEQUENCE [LARGE SCALE GENOMIC DNA]</scope>
    <source>
        <strain evidence="4 5">DSM 13279</strain>
    </source>
</reference>
<dbReference type="GeneID" id="98002688"/>
<accession>B6G8G0</accession>
<dbReference type="OrthoDB" id="3181937at2"/>
<protein>
    <submittedName>
        <fullName evidence="4">Glutamine ABC transporter periplasmic domain protein</fullName>
    </submittedName>
</protein>
<reference evidence="4 5" key="2">
    <citation type="submission" date="2008-10" db="EMBL/GenBank/DDBJ databases">
        <authorList>
            <person name="Fulton L."/>
            <person name="Clifton S."/>
            <person name="Fulton B."/>
            <person name="Xu J."/>
            <person name="Minx P."/>
            <person name="Pepin K.H."/>
            <person name="Johnson M."/>
            <person name="Thiruvilangam P."/>
            <person name="Bhonagiri V."/>
            <person name="Nash W.E."/>
            <person name="Mardis E.R."/>
            <person name="Wilson R.K."/>
        </authorList>
    </citation>
    <scope>NUCLEOTIDE SEQUENCE [LARGE SCALE GENOMIC DNA]</scope>
    <source>
        <strain evidence="4 5">DSM 13279</strain>
    </source>
</reference>
<dbReference type="Proteomes" id="UP000003560">
    <property type="component" value="Unassembled WGS sequence"/>
</dbReference>
<dbReference type="Gene3D" id="3.40.190.10">
    <property type="entry name" value="Periplasmic binding protein-like II"/>
    <property type="match status" value="2"/>
</dbReference>
<gene>
    <name evidence="4" type="ORF">COLSTE_00338</name>
</gene>
<dbReference type="Pfam" id="PF00497">
    <property type="entry name" value="SBP_bac_3"/>
    <property type="match status" value="1"/>
</dbReference>
<feature type="domain" description="Solute-binding protein family 3/N-terminal" evidence="3">
    <location>
        <begin position="61"/>
        <end position="280"/>
    </location>
</feature>
<dbReference type="HOGENOM" id="CLU_069323_0_0_11"/>
<dbReference type="SMART" id="SM00062">
    <property type="entry name" value="PBPb"/>
    <property type="match status" value="1"/>
</dbReference>
<dbReference type="STRING" id="445975.COLSTE_00338"/>
<evidence type="ECO:0000256" key="1">
    <source>
        <dbReference type="ARBA" id="ARBA00022729"/>
    </source>
</evidence>
<organism evidence="4 5">
    <name type="scientific">Collinsella stercoris DSM 13279</name>
    <dbReference type="NCBI Taxonomy" id="445975"/>
    <lineage>
        <taxon>Bacteria</taxon>
        <taxon>Bacillati</taxon>
        <taxon>Actinomycetota</taxon>
        <taxon>Coriobacteriia</taxon>
        <taxon>Coriobacteriales</taxon>
        <taxon>Coriobacteriaceae</taxon>
        <taxon>Collinsella</taxon>
    </lineage>
</organism>
<feature type="compositionally biased region" description="Acidic residues" evidence="2">
    <location>
        <begin position="296"/>
        <end position="309"/>
    </location>
</feature>